<gene>
    <name evidence="1" type="ORF">YC6258_05489</name>
</gene>
<sequence length="158" mass="17548">MMGKYLLLWVVVLSIPACSVFSGRAGVNGYEVVSEPQANQDTATALDIVFIYRKELLAQLPDNAPQWFLNRAVIEGKFDTQMDVLSIEIPPGDLIPKTKLKGKQKNAKAVLLYANYLNAAAQQPINVSAFTIPQIILQPDKILVIETGTSLFRRLFKK</sequence>
<dbReference type="AlphaFoldDB" id="A0A0C5VS75"/>
<dbReference type="KEGG" id="gsn:YC6258_05489"/>
<dbReference type="EMBL" id="CP007142">
    <property type="protein sequence ID" value="AJQ97517.1"/>
    <property type="molecule type" value="Genomic_DNA"/>
</dbReference>
<protein>
    <submittedName>
        <fullName evidence="1">Uncharacterized protein</fullName>
    </submittedName>
</protein>
<dbReference type="RefSeq" id="WP_044619238.1">
    <property type="nucleotide sequence ID" value="NZ_CP007142.1"/>
</dbReference>
<keyword evidence="2" id="KW-1185">Reference proteome</keyword>
<accession>A0A0C5VS75</accession>
<evidence type="ECO:0000313" key="1">
    <source>
        <dbReference type="EMBL" id="AJQ97517.1"/>
    </source>
</evidence>
<proteinExistence type="predicted"/>
<dbReference type="OrthoDB" id="9129665at2"/>
<dbReference type="Proteomes" id="UP000032266">
    <property type="component" value="Chromosome"/>
</dbReference>
<evidence type="ECO:0000313" key="2">
    <source>
        <dbReference type="Proteomes" id="UP000032266"/>
    </source>
</evidence>
<reference evidence="1 2" key="1">
    <citation type="submission" date="2014-01" db="EMBL/GenBank/DDBJ databases">
        <title>Full genme sequencing of cellulolytic bacterium Gynuella sunshinyii YC6258T gen. nov., sp. nov.</title>
        <authorList>
            <person name="Khan H."/>
            <person name="Chung E.J."/>
            <person name="Chung Y.R."/>
        </authorList>
    </citation>
    <scope>NUCLEOTIDE SEQUENCE [LARGE SCALE GENOMIC DNA]</scope>
    <source>
        <strain evidence="1 2">YC6258</strain>
    </source>
</reference>
<organism evidence="1 2">
    <name type="scientific">Gynuella sunshinyii YC6258</name>
    <dbReference type="NCBI Taxonomy" id="1445510"/>
    <lineage>
        <taxon>Bacteria</taxon>
        <taxon>Pseudomonadati</taxon>
        <taxon>Pseudomonadota</taxon>
        <taxon>Gammaproteobacteria</taxon>
        <taxon>Oceanospirillales</taxon>
        <taxon>Saccharospirillaceae</taxon>
        <taxon>Gynuella</taxon>
    </lineage>
</organism>
<name>A0A0C5VS75_9GAMM</name>
<dbReference type="HOGENOM" id="CLU_1676083_0_0_6"/>
<dbReference type="STRING" id="1445510.YC6258_05489"/>